<proteinExistence type="predicted"/>
<comment type="caution">
    <text evidence="1">The sequence shown here is derived from an EMBL/GenBank/DDBJ whole genome shotgun (WGS) entry which is preliminary data.</text>
</comment>
<accession>A0ACA9RTS9</accession>
<keyword evidence="2" id="KW-1185">Reference proteome</keyword>
<reference evidence="1" key="1">
    <citation type="submission" date="2021-06" db="EMBL/GenBank/DDBJ databases">
        <authorList>
            <person name="Kallberg Y."/>
            <person name="Tangrot J."/>
            <person name="Rosling A."/>
        </authorList>
    </citation>
    <scope>NUCLEOTIDE SEQUENCE</scope>
    <source>
        <strain evidence="1">MA461A</strain>
    </source>
</reference>
<evidence type="ECO:0000313" key="2">
    <source>
        <dbReference type="Proteomes" id="UP000789920"/>
    </source>
</evidence>
<dbReference type="EMBL" id="CAJVQC010069724">
    <property type="protein sequence ID" value="CAG8809122.1"/>
    <property type="molecule type" value="Genomic_DNA"/>
</dbReference>
<feature type="non-terminal residue" evidence="1">
    <location>
        <position position="189"/>
    </location>
</feature>
<gene>
    <name evidence="1" type="ORF">RPERSI_LOCUS22793</name>
</gene>
<evidence type="ECO:0000313" key="1">
    <source>
        <dbReference type="EMBL" id="CAG8809122.1"/>
    </source>
</evidence>
<dbReference type="Proteomes" id="UP000789920">
    <property type="component" value="Unassembled WGS sequence"/>
</dbReference>
<organism evidence="1 2">
    <name type="scientific">Racocetra persica</name>
    <dbReference type="NCBI Taxonomy" id="160502"/>
    <lineage>
        <taxon>Eukaryota</taxon>
        <taxon>Fungi</taxon>
        <taxon>Fungi incertae sedis</taxon>
        <taxon>Mucoromycota</taxon>
        <taxon>Glomeromycotina</taxon>
        <taxon>Glomeromycetes</taxon>
        <taxon>Diversisporales</taxon>
        <taxon>Gigasporaceae</taxon>
        <taxon>Racocetra</taxon>
    </lineage>
</organism>
<protein>
    <submittedName>
        <fullName evidence="1">22077_t:CDS:1</fullName>
    </submittedName>
</protein>
<name>A0ACA9RTS9_9GLOM</name>
<sequence length="189" mass="22030">EVKIIQFNQISALEIDEKIDSEKGEDDKEIDESTIKILSITWLASILPLKKGKENQKDSQKLSQLFLKNYKKQFPTFSLMYPIIRELQNKFLDVSLELNDNNEDNDDDNDILDSEDENDDTPCAPPPPSNLDQIEKKFKIVISNSLNKYWHDFCDIGLAREKLKNEFENLQHLNFTNNYQLEQQTSTSI</sequence>
<feature type="non-terminal residue" evidence="1">
    <location>
        <position position="1"/>
    </location>
</feature>